<dbReference type="EMBL" id="LS992241">
    <property type="protein sequence ID" value="SYX84416.1"/>
    <property type="molecule type" value="Genomic_DNA"/>
</dbReference>
<dbReference type="PROSITE" id="PS50994">
    <property type="entry name" value="INTEGRASE"/>
    <property type="match status" value="1"/>
</dbReference>
<evidence type="ECO:0000259" key="4">
    <source>
        <dbReference type="PROSITE" id="PS50994"/>
    </source>
</evidence>
<dbReference type="Pfam" id="PF13518">
    <property type="entry name" value="HTH_28"/>
    <property type="match status" value="1"/>
</dbReference>
<dbReference type="Gene3D" id="3.30.420.10">
    <property type="entry name" value="Ribonuclease H-like superfamily/Ribonuclease H"/>
    <property type="match status" value="1"/>
</dbReference>
<proteinExistence type="predicted"/>
<dbReference type="InterPro" id="IPR036397">
    <property type="entry name" value="RNaseH_sf"/>
</dbReference>
<evidence type="ECO:0000256" key="3">
    <source>
        <dbReference type="SAM" id="MobiDB-lite"/>
    </source>
</evidence>
<name>A0A383RDT4_PAEAL</name>
<comment type="function">
    <text evidence="1">Involved in the transposition of the insertion sequence.</text>
</comment>
<dbReference type="InterPro" id="IPR025948">
    <property type="entry name" value="HTH-like_dom"/>
</dbReference>
<feature type="domain" description="Integrase catalytic" evidence="4">
    <location>
        <begin position="270"/>
        <end position="431"/>
    </location>
</feature>
<reference evidence="6" key="1">
    <citation type="submission" date="2018-08" db="EMBL/GenBank/DDBJ databases">
        <authorList>
            <person name="Chevrot R."/>
        </authorList>
    </citation>
    <scope>NUCLEOTIDE SEQUENCE [LARGE SCALE GENOMIC DNA]</scope>
</reference>
<dbReference type="SUPFAM" id="SSF48295">
    <property type="entry name" value="TrpR-like"/>
    <property type="match status" value="1"/>
</dbReference>
<evidence type="ECO:0000256" key="1">
    <source>
        <dbReference type="ARBA" id="ARBA00002286"/>
    </source>
</evidence>
<dbReference type="GO" id="GO:0043565">
    <property type="term" value="F:sequence-specific DNA binding"/>
    <property type="evidence" value="ECO:0007669"/>
    <property type="project" value="InterPro"/>
</dbReference>
<evidence type="ECO:0000256" key="2">
    <source>
        <dbReference type="SAM" id="Coils"/>
    </source>
</evidence>
<sequence length="434" mass="50643">MTKFTKDRKLAIIQGYNPDLSSQTEYANEMDVNKSQFQYWLKLYEMHGESAFTNGYTNYSAGFKLDVLNHMAQSKASLMDTVALFNLSNFSILHFWQKKMETDGLEALEPKKKGRPSMKEKSNLSTKRSVVEGSVEALEERIKQLEMENEYLKKLNALVRNKEPSPKALIQLAGIPRSTYYNLIKRINQPDPNADLRAEIQSIYAEHDGRYGYRRIRDELAICGWKVNHKKVQRLMKEMGLKCLVRMKKYKSYKGTVGKTAPNHLCRQFTAEAPNEKWVTDITEFKLFGEKLYLSPILDLYNGEIITYTIGSLPTYSLVSEMLDAGLERLPEEHHLLLHSDQGWHYQMKQYGYALKSRGILQSMSRKGNCYDEAVIENFFGILKSEFLYYKEFENVEHFKEELKKYIDYYNTKRLKAKLKMSPVQYLTHFEKAA</sequence>
<accession>A0A383RDT4</accession>
<feature type="region of interest" description="Disordered" evidence="3">
    <location>
        <begin position="107"/>
        <end position="126"/>
    </location>
</feature>
<dbReference type="AlphaFoldDB" id="A0A383RDT4"/>
<protein>
    <submittedName>
        <fullName evidence="5">Transposase</fullName>
    </submittedName>
</protein>
<dbReference type="Pfam" id="PF00665">
    <property type="entry name" value="rve"/>
    <property type="match status" value="1"/>
</dbReference>
<dbReference type="InterPro" id="IPR010921">
    <property type="entry name" value="Trp_repressor/repl_initiator"/>
</dbReference>
<dbReference type="InterPro" id="IPR048020">
    <property type="entry name" value="Transpos_IS3"/>
</dbReference>
<dbReference type="Pfam" id="PF13333">
    <property type="entry name" value="rve_2"/>
    <property type="match status" value="1"/>
</dbReference>
<feature type="coiled-coil region" evidence="2">
    <location>
        <begin position="128"/>
        <end position="162"/>
    </location>
</feature>
<gene>
    <name evidence="5" type="ORF">PBLR_12838</name>
</gene>
<dbReference type="NCBIfam" id="NF033516">
    <property type="entry name" value="transpos_IS3"/>
    <property type="match status" value="1"/>
</dbReference>
<dbReference type="InterPro" id="IPR012337">
    <property type="entry name" value="RNaseH-like_sf"/>
</dbReference>
<dbReference type="SUPFAM" id="SSF53098">
    <property type="entry name" value="Ribonuclease H-like"/>
    <property type="match status" value="1"/>
</dbReference>
<dbReference type="InterPro" id="IPR001584">
    <property type="entry name" value="Integrase_cat-core"/>
</dbReference>
<dbReference type="SUPFAM" id="SSF46689">
    <property type="entry name" value="Homeodomain-like"/>
    <property type="match status" value="1"/>
</dbReference>
<dbReference type="InterPro" id="IPR050900">
    <property type="entry name" value="Transposase_IS3/IS150/IS904"/>
</dbReference>
<dbReference type="Gene3D" id="1.10.10.10">
    <property type="entry name" value="Winged helix-like DNA-binding domain superfamily/Winged helix DNA-binding domain"/>
    <property type="match status" value="1"/>
</dbReference>
<dbReference type="InterPro" id="IPR036388">
    <property type="entry name" value="WH-like_DNA-bd_sf"/>
</dbReference>
<evidence type="ECO:0000313" key="6">
    <source>
        <dbReference type="Proteomes" id="UP000304148"/>
    </source>
</evidence>
<dbReference type="InterPro" id="IPR055247">
    <property type="entry name" value="InsJ-like_HTH"/>
</dbReference>
<keyword evidence="2" id="KW-0175">Coiled coil</keyword>
<dbReference type="InterPro" id="IPR009057">
    <property type="entry name" value="Homeodomain-like_sf"/>
</dbReference>
<dbReference type="GO" id="GO:0015074">
    <property type="term" value="P:DNA integration"/>
    <property type="evidence" value="ECO:0007669"/>
    <property type="project" value="InterPro"/>
</dbReference>
<dbReference type="Pfam" id="PF13276">
    <property type="entry name" value="HTH_21"/>
    <property type="match status" value="1"/>
</dbReference>
<organism evidence="5 6">
    <name type="scientific">Paenibacillus alvei</name>
    <name type="common">Bacillus alvei</name>
    <dbReference type="NCBI Taxonomy" id="44250"/>
    <lineage>
        <taxon>Bacteria</taxon>
        <taxon>Bacillati</taxon>
        <taxon>Bacillota</taxon>
        <taxon>Bacilli</taxon>
        <taxon>Bacillales</taxon>
        <taxon>Paenibacillaceae</taxon>
        <taxon>Paenibacillus</taxon>
    </lineage>
</organism>
<dbReference type="PANTHER" id="PTHR46889:SF5">
    <property type="entry name" value="INTEGRASE PROTEIN"/>
    <property type="match status" value="1"/>
</dbReference>
<dbReference type="Proteomes" id="UP000304148">
    <property type="component" value="Chromosome"/>
</dbReference>
<evidence type="ECO:0000313" key="5">
    <source>
        <dbReference type="EMBL" id="SYX84416.1"/>
    </source>
</evidence>
<dbReference type="RefSeq" id="WP_138186346.1">
    <property type="nucleotide sequence ID" value="NZ_LS992241.1"/>
</dbReference>
<dbReference type="PANTHER" id="PTHR46889">
    <property type="entry name" value="TRANSPOSASE INSF FOR INSERTION SEQUENCE IS3B-RELATED"/>
    <property type="match status" value="1"/>
</dbReference>